<dbReference type="EMBL" id="LCBA01000010">
    <property type="protein sequence ID" value="KKS01160.1"/>
    <property type="molecule type" value="Genomic_DNA"/>
</dbReference>
<evidence type="ECO:0000313" key="2">
    <source>
        <dbReference type="EMBL" id="KKS01160.1"/>
    </source>
</evidence>
<feature type="coiled-coil region" evidence="1">
    <location>
        <begin position="11"/>
        <end position="48"/>
    </location>
</feature>
<evidence type="ECO:0000256" key="1">
    <source>
        <dbReference type="SAM" id="Coils"/>
    </source>
</evidence>
<name>A0A0G0VJI8_9BACT</name>
<reference evidence="2 3" key="1">
    <citation type="journal article" date="2015" name="Nature">
        <title>rRNA introns, odd ribosomes, and small enigmatic genomes across a large radiation of phyla.</title>
        <authorList>
            <person name="Brown C.T."/>
            <person name="Hug L.A."/>
            <person name="Thomas B.C."/>
            <person name="Sharon I."/>
            <person name="Castelle C.J."/>
            <person name="Singh A."/>
            <person name="Wilkins M.J."/>
            <person name="Williams K.H."/>
            <person name="Banfield J.F."/>
        </authorList>
    </citation>
    <scope>NUCLEOTIDE SEQUENCE [LARGE SCALE GENOMIC DNA]</scope>
</reference>
<sequence>MKTSEDVLKKAQQILAKRKERENVKKRVEEEKRKFTEEINAVKKAREAELHQYAREIWQWVNQFLITDEAAVIFSALNPILLFTARFWQGAPVNSQSEHASMSLKVESFYSSQIGVLIYEEHSKQWSSGHQDCYNPADLVNNLHPDFLKQFAEALKNGVVWEKIDQDLSRFIH</sequence>
<dbReference type="Proteomes" id="UP000033903">
    <property type="component" value="Unassembled WGS sequence"/>
</dbReference>
<organism evidence="2 3">
    <name type="scientific">Candidatus Yanofskybacteria bacterium GW2011_GWA2_41_22</name>
    <dbReference type="NCBI Taxonomy" id="1619023"/>
    <lineage>
        <taxon>Bacteria</taxon>
        <taxon>Candidatus Yanofskyibacteriota</taxon>
    </lineage>
</organism>
<gene>
    <name evidence="2" type="ORF">UU54_C0010G0002</name>
</gene>
<protein>
    <submittedName>
        <fullName evidence="2">Uncharacterized protein</fullName>
    </submittedName>
</protein>
<accession>A0A0G0VJI8</accession>
<dbReference type="AlphaFoldDB" id="A0A0G0VJI8"/>
<proteinExistence type="predicted"/>
<evidence type="ECO:0000313" key="3">
    <source>
        <dbReference type="Proteomes" id="UP000033903"/>
    </source>
</evidence>
<keyword evidence="1" id="KW-0175">Coiled coil</keyword>
<comment type="caution">
    <text evidence="2">The sequence shown here is derived from an EMBL/GenBank/DDBJ whole genome shotgun (WGS) entry which is preliminary data.</text>
</comment>